<dbReference type="Proteomes" id="UP000435177">
    <property type="component" value="Unassembled WGS sequence"/>
</dbReference>
<gene>
    <name evidence="3" type="ORF">CHH67_13265</name>
    <name evidence="2" type="ORF">GNP94_11810</name>
</gene>
<evidence type="ECO:0000313" key="5">
    <source>
        <dbReference type="Proteomes" id="UP000435177"/>
    </source>
</evidence>
<reference evidence="2 5" key="2">
    <citation type="submission" date="2019-11" db="EMBL/GenBank/DDBJ databases">
        <title>Draft genome sequences of five Paenibacillus species of dairy origin.</title>
        <authorList>
            <person name="Olajide A.M."/>
            <person name="Chen S."/>
            <person name="Lapointe G."/>
        </authorList>
    </citation>
    <scope>NUCLEOTIDE SEQUENCE [LARGE SCALE GENOMIC DNA]</scope>
    <source>
        <strain evidence="2 5">3CS1</strain>
    </source>
</reference>
<proteinExistence type="predicted"/>
<dbReference type="Proteomes" id="UP000215596">
    <property type="component" value="Unassembled WGS sequence"/>
</dbReference>
<organism evidence="3 4">
    <name type="scientific">Paenibacillus campinasensis</name>
    <dbReference type="NCBI Taxonomy" id="66347"/>
    <lineage>
        <taxon>Bacteria</taxon>
        <taxon>Bacillati</taxon>
        <taxon>Bacillota</taxon>
        <taxon>Bacilli</taxon>
        <taxon>Bacillales</taxon>
        <taxon>Paenibacillaceae</taxon>
        <taxon>Paenibacillus</taxon>
    </lineage>
</organism>
<accession>A0A268ES12</accession>
<sequence length="59" mass="6567">MSVNWIVVSLGIIVSLLGYYLIPNAWGYGIFGFGLAHVVLGILSMFRGKILRQEPKEQT</sequence>
<name>A0A268ES12_9BACL</name>
<keyword evidence="1" id="KW-1133">Transmembrane helix</keyword>
<keyword evidence="1" id="KW-0472">Membrane</keyword>
<dbReference type="OrthoDB" id="1756838at2"/>
<dbReference type="AlphaFoldDB" id="A0A268ES12"/>
<feature type="transmembrane region" description="Helical" evidence="1">
    <location>
        <begin position="5"/>
        <end position="22"/>
    </location>
</feature>
<evidence type="ECO:0000313" key="2">
    <source>
        <dbReference type="EMBL" id="MUG66686.1"/>
    </source>
</evidence>
<feature type="transmembrane region" description="Helical" evidence="1">
    <location>
        <begin position="28"/>
        <end position="46"/>
    </location>
</feature>
<protein>
    <recommendedName>
        <fullName evidence="6">DUF4175 domain-containing protein</fullName>
    </recommendedName>
</protein>
<comment type="caution">
    <text evidence="3">The sequence shown here is derived from an EMBL/GenBank/DDBJ whole genome shotgun (WGS) entry which is preliminary data.</text>
</comment>
<evidence type="ECO:0008006" key="6">
    <source>
        <dbReference type="Google" id="ProtNLM"/>
    </source>
</evidence>
<dbReference type="EMBL" id="WOAA01000008">
    <property type="protein sequence ID" value="MUG66686.1"/>
    <property type="molecule type" value="Genomic_DNA"/>
</dbReference>
<evidence type="ECO:0000313" key="3">
    <source>
        <dbReference type="EMBL" id="PAD75909.1"/>
    </source>
</evidence>
<keyword evidence="1" id="KW-0812">Transmembrane</keyword>
<keyword evidence="5" id="KW-1185">Reference proteome</keyword>
<evidence type="ECO:0000256" key="1">
    <source>
        <dbReference type="SAM" id="Phobius"/>
    </source>
</evidence>
<dbReference type="RefSeq" id="WP_095265670.1">
    <property type="nucleotide sequence ID" value="NZ_NPBY01000043.1"/>
</dbReference>
<reference evidence="3 4" key="1">
    <citation type="submission" date="2017-07" db="EMBL/GenBank/DDBJ databases">
        <title>Isolation and whole genome analysis of endospore-forming bacteria from heroin.</title>
        <authorList>
            <person name="Kalinowski J."/>
            <person name="Ahrens B."/>
            <person name="Al-Dilaimi A."/>
            <person name="Winkler A."/>
            <person name="Wibberg D."/>
            <person name="Schleenbecker U."/>
            <person name="Ruckert C."/>
            <person name="Wolfel R."/>
            <person name="Grass G."/>
        </authorList>
    </citation>
    <scope>NUCLEOTIDE SEQUENCE [LARGE SCALE GENOMIC DNA]</scope>
    <source>
        <strain evidence="3 4">7537-G1</strain>
    </source>
</reference>
<evidence type="ECO:0000313" key="4">
    <source>
        <dbReference type="Proteomes" id="UP000215596"/>
    </source>
</evidence>
<dbReference type="EMBL" id="NPBY01000043">
    <property type="protein sequence ID" value="PAD75909.1"/>
    <property type="molecule type" value="Genomic_DNA"/>
</dbReference>